<feature type="domain" description="HTH gntR-type" evidence="4">
    <location>
        <begin position="10"/>
        <end position="78"/>
    </location>
</feature>
<dbReference type="CDD" id="cd07377">
    <property type="entry name" value="WHTH_GntR"/>
    <property type="match status" value="1"/>
</dbReference>
<dbReference type="SUPFAM" id="SSF46785">
    <property type="entry name" value="Winged helix' DNA-binding domain"/>
    <property type="match status" value="1"/>
</dbReference>
<evidence type="ECO:0000256" key="2">
    <source>
        <dbReference type="ARBA" id="ARBA00023125"/>
    </source>
</evidence>
<dbReference type="PANTHER" id="PTHR38445:SF7">
    <property type="entry name" value="GNTR-FAMILY TRANSCRIPTIONAL REGULATOR"/>
    <property type="match status" value="1"/>
</dbReference>
<dbReference type="PRINTS" id="PR00035">
    <property type="entry name" value="HTHGNTR"/>
</dbReference>
<reference evidence="5" key="1">
    <citation type="submission" date="2020-10" db="EMBL/GenBank/DDBJ databases">
        <authorList>
            <person name="Gilroy R."/>
        </authorList>
    </citation>
    <scope>NUCLEOTIDE SEQUENCE</scope>
    <source>
        <strain evidence="5">ChiSjej2B20-13462</strain>
    </source>
</reference>
<keyword evidence="3" id="KW-0804">Transcription</keyword>
<dbReference type="InterPro" id="IPR036390">
    <property type="entry name" value="WH_DNA-bd_sf"/>
</dbReference>
<keyword evidence="1" id="KW-0805">Transcription regulation</keyword>
<keyword evidence="2" id="KW-0238">DNA-binding</keyword>
<dbReference type="PANTHER" id="PTHR38445">
    <property type="entry name" value="HTH-TYPE TRANSCRIPTIONAL REPRESSOR YTRA"/>
    <property type="match status" value="1"/>
</dbReference>
<evidence type="ECO:0000313" key="5">
    <source>
        <dbReference type="EMBL" id="HIQ69548.1"/>
    </source>
</evidence>
<reference evidence="5" key="2">
    <citation type="journal article" date="2021" name="PeerJ">
        <title>Extensive microbial diversity within the chicken gut microbiome revealed by metagenomics and culture.</title>
        <authorList>
            <person name="Gilroy R."/>
            <person name="Ravi A."/>
            <person name="Getino M."/>
            <person name="Pursley I."/>
            <person name="Horton D.L."/>
            <person name="Alikhan N.F."/>
            <person name="Baker D."/>
            <person name="Gharbi K."/>
            <person name="Hall N."/>
            <person name="Watson M."/>
            <person name="Adriaenssens E.M."/>
            <person name="Foster-Nyarko E."/>
            <person name="Jarju S."/>
            <person name="Secka A."/>
            <person name="Antonio M."/>
            <person name="Oren A."/>
            <person name="Chaudhuri R.R."/>
            <person name="La Ragione R."/>
            <person name="Hildebrand F."/>
            <person name="Pallen M.J."/>
        </authorList>
    </citation>
    <scope>NUCLEOTIDE SEQUENCE</scope>
    <source>
        <strain evidence="5">ChiSjej2B20-13462</strain>
    </source>
</reference>
<comment type="caution">
    <text evidence="5">The sequence shown here is derived from an EMBL/GenBank/DDBJ whole genome shotgun (WGS) entry which is preliminary data.</text>
</comment>
<dbReference type="PROSITE" id="PS50949">
    <property type="entry name" value="HTH_GNTR"/>
    <property type="match status" value="1"/>
</dbReference>
<evidence type="ECO:0000313" key="6">
    <source>
        <dbReference type="Proteomes" id="UP000886874"/>
    </source>
</evidence>
<protein>
    <submittedName>
        <fullName evidence="5">GntR family transcriptional regulator</fullName>
    </submittedName>
</protein>
<dbReference type="GO" id="GO:0003677">
    <property type="term" value="F:DNA binding"/>
    <property type="evidence" value="ECO:0007669"/>
    <property type="project" value="UniProtKB-KW"/>
</dbReference>
<accession>A0A9D0Z5T9</accession>
<name>A0A9D0Z5T9_9FIRM</name>
<dbReference type="AlphaFoldDB" id="A0A9D0Z5T9"/>
<dbReference type="Gene3D" id="1.10.10.10">
    <property type="entry name" value="Winged helix-like DNA-binding domain superfamily/Winged helix DNA-binding domain"/>
    <property type="match status" value="1"/>
</dbReference>
<evidence type="ECO:0000256" key="3">
    <source>
        <dbReference type="ARBA" id="ARBA00023163"/>
    </source>
</evidence>
<evidence type="ECO:0000256" key="1">
    <source>
        <dbReference type="ARBA" id="ARBA00023015"/>
    </source>
</evidence>
<dbReference type="InterPro" id="IPR036388">
    <property type="entry name" value="WH-like_DNA-bd_sf"/>
</dbReference>
<organism evidence="5 6">
    <name type="scientific">Candidatus Avoscillospira stercorigallinarum</name>
    <dbReference type="NCBI Taxonomy" id="2840708"/>
    <lineage>
        <taxon>Bacteria</taxon>
        <taxon>Bacillati</taxon>
        <taxon>Bacillota</taxon>
        <taxon>Clostridia</taxon>
        <taxon>Eubacteriales</taxon>
        <taxon>Oscillospiraceae</taxon>
        <taxon>Oscillospiraceae incertae sedis</taxon>
        <taxon>Candidatus Avoscillospira</taxon>
    </lineage>
</organism>
<dbReference type="Proteomes" id="UP000886874">
    <property type="component" value="Unassembled WGS sequence"/>
</dbReference>
<evidence type="ECO:0000259" key="4">
    <source>
        <dbReference type="PROSITE" id="PS50949"/>
    </source>
</evidence>
<proteinExistence type="predicted"/>
<gene>
    <name evidence="5" type="ORF">IAA67_04360</name>
</gene>
<dbReference type="EMBL" id="DVFN01000065">
    <property type="protein sequence ID" value="HIQ69548.1"/>
    <property type="molecule type" value="Genomic_DNA"/>
</dbReference>
<dbReference type="SMART" id="SM00345">
    <property type="entry name" value="HTH_GNTR"/>
    <property type="match status" value="1"/>
</dbReference>
<dbReference type="GO" id="GO:0003700">
    <property type="term" value="F:DNA-binding transcription factor activity"/>
    <property type="evidence" value="ECO:0007669"/>
    <property type="project" value="InterPro"/>
</dbReference>
<dbReference type="InterPro" id="IPR000524">
    <property type="entry name" value="Tscrpt_reg_HTH_GntR"/>
</dbReference>
<dbReference type="Pfam" id="PF00392">
    <property type="entry name" value="GntR"/>
    <property type="match status" value="1"/>
</dbReference>
<sequence>MIPIDPRDPRPIYLQIKEGLCRLILSGAVKTGERLPSVRELAGQLAINPNTIQRAYRELESDGFIYSVSGKGSFAAALQEVDAGRRSAKEKEFRAAAQELLRLGTPKGDLVAILDQLEQEDNYA</sequence>